<dbReference type="InterPro" id="IPR050910">
    <property type="entry name" value="JMJD6_ArgDemeth/LysHydrox"/>
</dbReference>
<dbReference type="SUPFAM" id="SSF51197">
    <property type="entry name" value="Clavaminate synthase-like"/>
    <property type="match status" value="1"/>
</dbReference>
<dbReference type="GO" id="GO:0005737">
    <property type="term" value="C:cytoplasm"/>
    <property type="evidence" value="ECO:0007669"/>
    <property type="project" value="TreeGrafter"/>
</dbReference>
<dbReference type="Gene3D" id="2.60.120.650">
    <property type="entry name" value="Cupin"/>
    <property type="match status" value="1"/>
</dbReference>
<evidence type="ECO:0000313" key="2">
    <source>
        <dbReference type="EMBL" id="CAE4590971.1"/>
    </source>
</evidence>
<evidence type="ECO:0000259" key="1">
    <source>
        <dbReference type="PROSITE" id="PS51184"/>
    </source>
</evidence>
<protein>
    <recommendedName>
        <fullName evidence="1">JmjC domain-containing protein</fullName>
    </recommendedName>
</protein>
<evidence type="ECO:0000313" key="3">
    <source>
        <dbReference type="EMBL" id="CAE4590973.1"/>
    </source>
</evidence>
<dbReference type="GO" id="GO:0043565">
    <property type="term" value="F:sequence-specific DNA binding"/>
    <property type="evidence" value="ECO:0007669"/>
    <property type="project" value="TreeGrafter"/>
</dbReference>
<dbReference type="PANTHER" id="PTHR12480">
    <property type="entry name" value="ARGININE DEMETHYLASE AND LYSYL-HYDROXYLASE JMJD"/>
    <property type="match status" value="1"/>
</dbReference>
<reference evidence="3" key="1">
    <citation type="submission" date="2021-01" db="EMBL/GenBank/DDBJ databases">
        <authorList>
            <person name="Corre E."/>
            <person name="Pelletier E."/>
            <person name="Niang G."/>
            <person name="Scheremetjew M."/>
            <person name="Finn R."/>
            <person name="Kale V."/>
            <person name="Holt S."/>
            <person name="Cochrane G."/>
            <person name="Meng A."/>
            <person name="Brown T."/>
            <person name="Cohen L."/>
        </authorList>
    </citation>
    <scope>NUCLEOTIDE SEQUENCE</scope>
    <source>
        <strain evidence="3">GSO104</strain>
    </source>
</reference>
<sequence length="376" mass="41491">MSEVVLTIDGVDGSAPTLDLEEHIAQVLSLHPSKVMAITDDDCASTATIIVYPELESCDADALAANINDAIKSGDAINSTLLPGAKCTVAADEESVSVASSDALEMWREMEDEARTGHLDGVLSPDGVMIQPTHVLNMTSDSISPTSLHLKRDPTLLTFDNVKRIDASQLHTISWEEPVIITNSITEELFSNRGILDKNRLASVYGQVEVRTGNRETLIDNGITNSKPMALEKALQLPQSEGEEMHLECGTIVFSPVNELPDSFQNEMRPFTNSFPDSSPSIQTKKFTLTLASEGFGIGMHKHQAAMFMLLRGRKKWYMSSSEDVEEDSQTHPGFYREKSSHKCIQKEGEVLFVPNMWYHEIFNLEYTAGIQALPE</sequence>
<dbReference type="GO" id="GO:0045905">
    <property type="term" value="P:positive regulation of translational termination"/>
    <property type="evidence" value="ECO:0007669"/>
    <property type="project" value="TreeGrafter"/>
</dbReference>
<dbReference type="EMBL" id="HBNS01007944">
    <property type="protein sequence ID" value="CAE4590971.1"/>
    <property type="molecule type" value="Transcribed_RNA"/>
</dbReference>
<dbReference type="AlphaFoldDB" id="A0A6V2C5W6"/>
<dbReference type="GO" id="GO:0016706">
    <property type="term" value="F:2-oxoglutarate-dependent dioxygenase activity"/>
    <property type="evidence" value="ECO:0007669"/>
    <property type="project" value="TreeGrafter"/>
</dbReference>
<proteinExistence type="predicted"/>
<name>A0A6V2C5W6_9STRA</name>
<dbReference type="PANTHER" id="PTHR12480:SF6">
    <property type="entry name" value="2-OXOGLUTARATE AND IRON-DEPENDENT OXYGENASE JMJD4"/>
    <property type="match status" value="1"/>
</dbReference>
<dbReference type="GO" id="GO:0005634">
    <property type="term" value="C:nucleus"/>
    <property type="evidence" value="ECO:0007669"/>
    <property type="project" value="TreeGrafter"/>
</dbReference>
<organism evidence="3">
    <name type="scientific">Ditylum brightwellii</name>
    <dbReference type="NCBI Taxonomy" id="49249"/>
    <lineage>
        <taxon>Eukaryota</taxon>
        <taxon>Sar</taxon>
        <taxon>Stramenopiles</taxon>
        <taxon>Ochrophyta</taxon>
        <taxon>Bacillariophyta</taxon>
        <taxon>Mediophyceae</taxon>
        <taxon>Lithodesmiophycidae</taxon>
        <taxon>Lithodesmiales</taxon>
        <taxon>Lithodesmiaceae</taxon>
        <taxon>Ditylum</taxon>
    </lineage>
</organism>
<dbReference type="InterPro" id="IPR003347">
    <property type="entry name" value="JmjC_dom"/>
</dbReference>
<dbReference type="PROSITE" id="PS51184">
    <property type="entry name" value="JMJC"/>
    <property type="match status" value="1"/>
</dbReference>
<feature type="domain" description="JmjC" evidence="1">
    <location>
        <begin position="249"/>
        <end position="376"/>
    </location>
</feature>
<gene>
    <name evidence="2" type="ORF">DBRI00130_LOCUS6435</name>
    <name evidence="3" type="ORF">DBRI00130_LOCUS6436</name>
</gene>
<dbReference type="EMBL" id="HBNS01007945">
    <property type="protein sequence ID" value="CAE4590973.1"/>
    <property type="molecule type" value="Transcribed_RNA"/>
</dbReference>
<accession>A0A6V2C5W6</accession>